<dbReference type="Gene3D" id="3.40.50.410">
    <property type="entry name" value="von Willebrand factor, type A domain"/>
    <property type="match status" value="1"/>
</dbReference>
<dbReference type="InterPro" id="IPR050768">
    <property type="entry name" value="UPF0353/GerABKA_families"/>
</dbReference>
<evidence type="ECO:0000313" key="7">
    <source>
        <dbReference type="EMBL" id="SHO80667.1"/>
    </source>
</evidence>
<dbReference type="SMART" id="SM00327">
    <property type="entry name" value="VWA"/>
    <property type="match status" value="1"/>
</dbReference>
<feature type="domain" description="VWFA" evidence="6">
    <location>
        <begin position="60"/>
        <end position="244"/>
    </location>
</feature>
<name>A0A1W1EIK0_9ZZZZ</name>
<keyword evidence="4 5" id="KW-0472">Membrane</keyword>
<dbReference type="PANTHER" id="PTHR22550:SF5">
    <property type="entry name" value="LEUCINE ZIPPER PROTEIN 4"/>
    <property type="match status" value="1"/>
</dbReference>
<keyword evidence="1" id="KW-1003">Cell membrane</keyword>
<dbReference type="PANTHER" id="PTHR22550">
    <property type="entry name" value="SPORE GERMINATION PROTEIN"/>
    <property type="match status" value="1"/>
</dbReference>
<sequence>MTILYPTFLWLLIPILVLFFQNLDSFKNRIHIIILFLVILSISRPVIKESPKEIEIEGKNIIIALDVSYSMNARDVKPNRYEFAKSTILSLLKLNPNDNIMLIVFTSNPLILSPATTDHPLIEIALNSLKREFIMTKGTSLENLFKKVVSINIGSQNLILITDGGEEEDINSDILKSSNISLTILAMGSKEGSIIQNRDNRVLKNEEGELVISRINPLLKSLTTSYFTASNSPQDTANKIYKSIDKKAQKSKKMQYSYLELYQIPLFLAMILFFMLHTRWVTYLKNSKLFNLNLNIKLF</sequence>
<dbReference type="SUPFAM" id="SSF53300">
    <property type="entry name" value="vWA-like"/>
    <property type="match status" value="1"/>
</dbReference>
<evidence type="ECO:0000256" key="1">
    <source>
        <dbReference type="ARBA" id="ARBA00022475"/>
    </source>
</evidence>
<dbReference type="AlphaFoldDB" id="A0A1W1EIK0"/>
<feature type="transmembrane region" description="Helical" evidence="5">
    <location>
        <begin position="7"/>
        <end position="23"/>
    </location>
</feature>
<organism evidence="7">
    <name type="scientific">hydrothermal vent metagenome</name>
    <dbReference type="NCBI Taxonomy" id="652676"/>
    <lineage>
        <taxon>unclassified sequences</taxon>
        <taxon>metagenomes</taxon>
        <taxon>ecological metagenomes</taxon>
    </lineage>
</organism>
<reference evidence="7" key="1">
    <citation type="submission" date="2016-10" db="EMBL/GenBank/DDBJ databases">
        <authorList>
            <person name="de Groot N.N."/>
        </authorList>
    </citation>
    <scope>NUCLEOTIDE SEQUENCE</scope>
</reference>
<dbReference type="Pfam" id="PF13519">
    <property type="entry name" value="VWA_2"/>
    <property type="match status" value="1"/>
</dbReference>
<evidence type="ECO:0000256" key="3">
    <source>
        <dbReference type="ARBA" id="ARBA00022989"/>
    </source>
</evidence>
<gene>
    <name evidence="7" type="ORF">MNB_SV-15-715</name>
</gene>
<dbReference type="EMBL" id="FRYL01000015">
    <property type="protein sequence ID" value="SHO80667.1"/>
    <property type="molecule type" value="Genomic_DNA"/>
</dbReference>
<proteinExistence type="predicted"/>
<accession>A0A1W1EIK0</accession>
<evidence type="ECO:0000256" key="4">
    <source>
        <dbReference type="ARBA" id="ARBA00023136"/>
    </source>
</evidence>
<dbReference type="PROSITE" id="PS50234">
    <property type="entry name" value="VWFA"/>
    <property type="match status" value="1"/>
</dbReference>
<evidence type="ECO:0000256" key="5">
    <source>
        <dbReference type="SAM" id="Phobius"/>
    </source>
</evidence>
<protein>
    <submittedName>
        <fullName evidence="7">TPR domain protein in aerotolerance operon</fullName>
    </submittedName>
</protein>
<feature type="transmembrane region" description="Helical" evidence="5">
    <location>
        <begin position="29"/>
        <end position="47"/>
    </location>
</feature>
<keyword evidence="3 5" id="KW-1133">Transmembrane helix</keyword>
<keyword evidence="2 5" id="KW-0812">Transmembrane</keyword>
<evidence type="ECO:0000259" key="6">
    <source>
        <dbReference type="PROSITE" id="PS50234"/>
    </source>
</evidence>
<feature type="transmembrane region" description="Helical" evidence="5">
    <location>
        <begin position="256"/>
        <end position="276"/>
    </location>
</feature>
<dbReference type="InterPro" id="IPR002035">
    <property type="entry name" value="VWF_A"/>
</dbReference>
<evidence type="ECO:0000256" key="2">
    <source>
        <dbReference type="ARBA" id="ARBA00022692"/>
    </source>
</evidence>
<dbReference type="InterPro" id="IPR036465">
    <property type="entry name" value="vWFA_dom_sf"/>
</dbReference>